<keyword evidence="7 11" id="KW-0798">TonB box</keyword>
<dbReference type="NCBIfam" id="TIGR04056">
    <property type="entry name" value="OMP_RagA_SusC"/>
    <property type="match status" value="1"/>
</dbReference>
<keyword evidence="2 10" id="KW-0813">Transport</keyword>
<dbReference type="GO" id="GO:0009279">
    <property type="term" value="C:cell outer membrane"/>
    <property type="evidence" value="ECO:0007669"/>
    <property type="project" value="UniProtKB-SubCell"/>
</dbReference>
<dbReference type="OrthoDB" id="778480at2"/>
<evidence type="ECO:0000313" key="13">
    <source>
        <dbReference type="EMBL" id="TDO05711.1"/>
    </source>
</evidence>
<evidence type="ECO:0000256" key="8">
    <source>
        <dbReference type="ARBA" id="ARBA00023136"/>
    </source>
</evidence>
<keyword evidence="4" id="KW-0406">Ion transport</keyword>
<dbReference type="Gene3D" id="2.60.40.1120">
    <property type="entry name" value="Carboxypeptidase-like, regulatory domain"/>
    <property type="match status" value="1"/>
</dbReference>
<dbReference type="InterPro" id="IPR023996">
    <property type="entry name" value="TonB-dep_OMP_SusC/RagA"/>
</dbReference>
<evidence type="ECO:0000313" key="14">
    <source>
        <dbReference type="Proteomes" id="UP000294848"/>
    </source>
</evidence>
<keyword evidence="8 10" id="KW-0472">Membrane</keyword>
<dbReference type="InterPro" id="IPR008969">
    <property type="entry name" value="CarboxyPept-like_regulatory"/>
</dbReference>
<evidence type="ECO:0000256" key="6">
    <source>
        <dbReference type="ARBA" id="ARBA00023004"/>
    </source>
</evidence>
<dbReference type="Pfam" id="PF13715">
    <property type="entry name" value="CarbopepD_reg_2"/>
    <property type="match status" value="1"/>
</dbReference>
<dbReference type="Pfam" id="PF00593">
    <property type="entry name" value="TonB_dep_Rec_b-barrel"/>
    <property type="match status" value="1"/>
</dbReference>
<keyword evidence="5 10" id="KW-0812">Transmembrane</keyword>
<dbReference type="InterPro" id="IPR011662">
    <property type="entry name" value="Secretin/TonB_short_N"/>
</dbReference>
<dbReference type="InterPro" id="IPR039426">
    <property type="entry name" value="TonB-dep_rcpt-like"/>
</dbReference>
<evidence type="ECO:0000256" key="11">
    <source>
        <dbReference type="RuleBase" id="RU003357"/>
    </source>
</evidence>
<sequence>MKKNWFFKKHRYLLSYAGKILKVMKLTTFLIILTSLQLLAVDNFAQTQRLSLNVSNESIQNVLEIIENETDYFFFYNSQGISLDKRVSLNLSEKSISDVLNSLFEGENISYTISNRQIILAGNEFQVLQQRKVTGKVTDASGEPLPGVTVLVKGTTQGTVTDFDGNYTIDKVPADAVLAFSFVGMQAQEIVVGNQTTINVTLVEDAIGLEEVVAIGYGTQKRVNLSGAVSSVSSDVLEDRPITNLGQGLQGTIPNLQVSQNYAPGQGATFNIRGTTSLNGGSPLVLVDGVVQDPNLLNPDDVESVSVLKDAASAAIYGARAAYGVILITTKKGKREQAPKLNVSSSYTVTSATNIPKYADSWEYITYMNTASINAGGSNYFDQRLMDHALKYYEDPVNNSPVYYDPEIDTNGKYNYAGNTDWASELYQNGILKQVNASLSGGTEKIQYFMSYGYLDQNGFLRSYDDTYRRHNINLNLNVDVLEWISVSGRAKYTYSFEDHPSGGSNGWSGISEYSGQLKNDLRPLMPVRHPDGNWAGQGSFTNPFAVGAEGGYDQRKVNDLWLTGAVEIRPIKDVKVNVDYTFNPYSWNKERTSRLFSEYWAEPGKSNIYPWVNPNSVALENSNDYYKALNAYADYTKSLEDHNFKVLVGYNQETKDLKWFYAKRENLIDNDLPAINRATGEDYVNGSASSWAVQGAFFRFNYNYAEKYFLEANGRYDSSSKFPKGDRAEFFPSVSAAWRFSEEGFWDGLKHVVSEAKLRASYGSLGNQVVSSSDFPYISNYGINTATSYMLGGILPVSVSPGSLVSPSFTWEEVNQWNIGADVGLWENKLLATVDVYQRNTIGMLTSGKPLPAVLGTGVPRENAADMKTYGWEFTATWKDRIKDFSYNVSFNIADYQSEITKFDNPTGDLGNYYVGQKINEIWGYEASGLFQTEEEIANHVDQSKLYGGQWNTGDVKYVNQNDDDEISWGSNTLSDHGDKLIIGNSTPRYQYGMQINSSWKGIDLNLFFQGVGKRDLWTGSNRFFGIGSQWDVPMKETLDYWSEDNKDARLPRPYINGGHGNRQASTLYLQDASYIRLKQLTLGYTLPERWIYRSPIDKVRFYFTGQNIFTITKLSDLYDPENTDLMSYPVPKSYSFGLNLTF</sequence>
<keyword evidence="3 10" id="KW-1134">Transmembrane beta strand</keyword>
<reference evidence="13 14" key="1">
    <citation type="submission" date="2019-03" db="EMBL/GenBank/DDBJ databases">
        <title>Freshwater and sediment microbial communities from various areas in North America, analyzing microbe dynamics in response to fracking.</title>
        <authorList>
            <person name="Lamendella R."/>
        </authorList>
    </citation>
    <scope>NUCLEOTIDE SEQUENCE [LARGE SCALE GENOMIC DNA]</scope>
    <source>
        <strain evidence="13 14">114D</strain>
    </source>
</reference>
<evidence type="ECO:0000256" key="3">
    <source>
        <dbReference type="ARBA" id="ARBA00022452"/>
    </source>
</evidence>
<protein>
    <submittedName>
        <fullName evidence="13">TonB-linked SusC/RagA family outer membrane protein</fullName>
    </submittedName>
</protein>
<comment type="similarity">
    <text evidence="10 11">Belongs to the TonB-dependent receptor family.</text>
</comment>
<name>A0A4R6HD09_9BACT</name>
<proteinExistence type="inferred from homology"/>
<dbReference type="InterPro" id="IPR000531">
    <property type="entry name" value="Beta-barrel_TonB"/>
</dbReference>
<dbReference type="Gene3D" id="2.40.170.20">
    <property type="entry name" value="TonB-dependent receptor, beta-barrel domain"/>
    <property type="match status" value="1"/>
</dbReference>
<evidence type="ECO:0000256" key="4">
    <source>
        <dbReference type="ARBA" id="ARBA00022496"/>
    </source>
</evidence>
<evidence type="ECO:0000256" key="7">
    <source>
        <dbReference type="ARBA" id="ARBA00023077"/>
    </source>
</evidence>
<dbReference type="EMBL" id="SNWI01000001">
    <property type="protein sequence ID" value="TDO05711.1"/>
    <property type="molecule type" value="Genomic_DNA"/>
</dbReference>
<dbReference type="InterPro" id="IPR037066">
    <property type="entry name" value="Plug_dom_sf"/>
</dbReference>
<evidence type="ECO:0000256" key="10">
    <source>
        <dbReference type="PROSITE-ProRule" id="PRU01360"/>
    </source>
</evidence>
<dbReference type="Pfam" id="PF07715">
    <property type="entry name" value="Plug"/>
    <property type="match status" value="1"/>
</dbReference>
<dbReference type="GO" id="GO:0006826">
    <property type="term" value="P:iron ion transport"/>
    <property type="evidence" value="ECO:0007669"/>
    <property type="project" value="UniProtKB-KW"/>
</dbReference>
<dbReference type="AlphaFoldDB" id="A0A4R6HD09"/>
<dbReference type="InterPro" id="IPR036942">
    <property type="entry name" value="Beta-barrel_TonB_sf"/>
</dbReference>
<organism evidence="13 14">
    <name type="scientific">Sunxiuqinia elliptica</name>
    <dbReference type="NCBI Taxonomy" id="655355"/>
    <lineage>
        <taxon>Bacteria</taxon>
        <taxon>Pseudomonadati</taxon>
        <taxon>Bacteroidota</taxon>
        <taxon>Bacteroidia</taxon>
        <taxon>Marinilabiliales</taxon>
        <taxon>Prolixibacteraceae</taxon>
        <taxon>Sunxiuqinia</taxon>
    </lineage>
</organism>
<gene>
    <name evidence="13" type="ORF">DET52_1011075</name>
</gene>
<dbReference type="InterPro" id="IPR012910">
    <property type="entry name" value="Plug_dom"/>
</dbReference>
<dbReference type="Proteomes" id="UP000294848">
    <property type="component" value="Unassembled WGS sequence"/>
</dbReference>
<keyword evidence="9 10" id="KW-0998">Cell outer membrane</keyword>
<dbReference type="FunFam" id="2.60.40.1120:FF:000003">
    <property type="entry name" value="Outer membrane protein Omp121"/>
    <property type="match status" value="1"/>
</dbReference>
<feature type="domain" description="Secretin/TonB short N-terminal" evidence="12">
    <location>
        <begin position="72"/>
        <end position="123"/>
    </location>
</feature>
<evidence type="ECO:0000256" key="2">
    <source>
        <dbReference type="ARBA" id="ARBA00022448"/>
    </source>
</evidence>
<dbReference type="Pfam" id="PF07660">
    <property type="entry name" value="STN"/>
    <property type="match status" value="1"/>
</dbReference>
<accession>A0A4R6HD09</accession>
<keyword evidence="4" id="KW-0410">Iron transport</keyword>
<keyword evidence="6" id="KW-0408">Iron</keyword>
<dbReference type="RefSeq" id="WP_133463764.1">
    <property type="nucleotide sequence ID" value="NZ_SNWI01000001.1"/>
</dbReference>
<dbReference type="NCBIfam" id="TIGR04057">
    <property type="entry name" value="SusC_RagA_signa"/>
    <property type="match status" value="1"/>
</dbReference>
<comment type="subcellular location">
    <subcellularLocation>
        <location evidence="1 10">Cell outer membrane</location>
        <topology evidence="1 10">Multi-pass membrane protein</topology>
    </subcellularLocation>
</comment>
<evidence type="ECO:0000259" key="12">
    <source>
        <dbReference type="SMART" id="SM00965"/>
    </source>
</evidence>
<evidence type="ECO:0000256" key="5">
    <source>
        <dbReference type="ARBA" id="ARBA00022692"/>
    </source>
</evidence>
<dbReference type="SMART" id="SM00965">
    <property type="entry name" value="STN"/>
    <property type="match status" value="1"/>
</dbReference>
<dbReference type="InterPro" id="IPR023997">
    <property type="entry name" value="TonB-dep_OMP_SusC/RagA_CS"/>
</dbReference>
<evidence type="ECO:0000256" key="1">
    <source>
        <dbReference type="ARBA" id="ARBA00004571"/>
    </source>
</evidence>
<comment type="caution">
    <text evidence="13">The sequence shown here is derived from an EMBL/GenBank/DDBJ whole genome shotgun (WGS) entry which is preliminary data.</text>
</comment>
<evidence type="ECO:0000256" key="9">
    <source>
        <dbReference type="ARBA" id="ARBA00023237"/>
    </source>
</evidence>
<dbReference type="SUPFAM" id="SSF49464">
    <property type="entry name" value="Carboxypeptidase regulatory domain-like"/>
    <property type="match status" value="1"/>
</dbReference>
<dbReference type="SUPFAM" id="SSF56935">
    <property type="entry name" value="Porins"/>
    <property type="match status" value="1"/>
</dbReference>
<dbReference type="PROSITE" id="PS52016">
    <property type="entry name" value="TONB_DEPENDENT_REC_3"/>
    <property type="match status" value="1"/>
</dbReference>
<dbReference type="Gene3D" id="2.170.130.10">
    <property type="entry name" value="TonB-dependent receptor, plug domain"/>
    <property type="match status" value="1"/>
</dbReference>